<dbReference type="Proteomes" id="UP000289738">
    <property type="component" value="Chromosome A08"/>
</dbReference>
<organism evidence="1 2">
    <name type="scientific">Arachis hypogaea</name>
    <name type="common">Peanut</name>
    <dbReference type="NCBI Taxonomy" id="3818"/>
    <lineage>
        <taxon>Eukaryota</taxon>
        <taxon>Viridiplantae</taxon>
        <taxon>Streptophyta</taxon>
        <taxon>Embryophyta</taxon>
        <taxon>Tracheophyta</taxon>
        <taxon>Spermatophyta</taxon>
        <taxon>Magnoliopsida</taxon>
        <taxon>eudicotyledons</taxon>
        <taxon>Gunneridae</taxon>
        <taxon>Pentapetalae</taxon>
        <taxon>rosids</taxon>
        <taxon>fabids</taxon>
        <taxon>Fabales</taxon>
        <taxon>Fabaceae</taxon>
        <taxon>Papilionoideae</taxon>
        <taxon>50 kb inversion clade</taxon>
        <taxon>dalbergioids sensu lato</taxon>
        <taxon>Dalbergieae</taxon>
        <taxon>Pterocarpus clade</taxon>
        <taxon>Arachis</taxon>
    </lineage>
</organism>
<evidence type="ECO:0000313" key="2">
    <source>
        <dbReference type="Proteomes" id="UP000289738"/>
    </source>
</evidence>
<sequence>MDKEQLPCPRLLCQFQTSIQPSLSLSPLHCASRVLQLCCSHFSHSSLHFFKVQVNLS</sequence>
<accession>A0A445C273</accession>
<comment type="caution">
    <text evidence="1">The sequence shown here is derived from an EMBL/GenBank/DDBJ whole genome shotgun (WGS) entry which is preliminary data.</text>
</comment>
<evidence type="ECO:0000313" key="1">
    <source>
        <dbReference type="EMBL" id="RYR45026.1"/>
    </source>
</evidence>
<proteinExistence type="predicted"/>
<protein>
    <submittedName>
        <fullName evidence="1">Uncharacterized protein</fullName>
    </submittedName>
</protein>
<keyword evidence="2" id="KW-1185">Reference proteome</keyword>
<reference evidence="1 2" key="1">
    <citation type="submission" date="2019-01" db="EMBL/GenBank/DDBJ databases">
        <title>Sequencing of cultivated peanut Arachis hypogaea provides insights into genome evolution and oil improvement.</title>
        <authorList>
            <person name="Chen X."/>
        </authorList>
    </citation>
    <scope>NUCLEOTIDE SEQUENCE [LARGE SCALE GENOMIC DNA]</scope>
    <source>
        <strain evidence="2">cv. Fuhuasheng</strain>
        <tissue evidence="1">Leaves</tissue>
    </source>
</reference>
<dbReference type="AlphaFoldDB" id="A0A445C273"/>
<name>A0A445C273_ARAHY</name>
<dbReference type="EMBL" id="SDMP01000008">
    <property type="protein sequence ID" value="RYR45026.1"/>
    <property type="molecule type" value="Genomic_DNA"/>
</dbReference>
<gene>
    <name evidence="1" type="ORF">Ahy_A08g041279</name>
</gene>